<evidence type="ECO:0000256" key="5">
    <source>
        <dbReference type="ARBA" id="ARBA00022722"/>
    </source>
</evidence>
<dbReference type="Gene3D" id="3.30.70.270">
    <property type="match status" value="2"/>
</dbReference>
<evidence type="ECO:0000256" key="8">
    <source>
        <dbReference type="ARBA" id="ARBA00022918"/>
    </source>
</evidence>
<dbReference type="PROSITE" id="PS50878">
    <property type="entry name" value="RT_POL"/>
    <property type="match status" value="1"/>
</dbReference>
<dbReference type="PROSITE" id="PS50994">
    <property type="entry name" value="INTEGRASE"/>
    <property type="match status" value="1"/>
</dbReference>
<dbReference type="FunFam" id="3.90.280.10:FF:000006">
    <property type="entry name" value="protein D3"/>
    <property type="match status" value="1"/>
</dbReference>
<accession>A0A085MMJ5</accession>
<dbReference type="FunFam" id="3.10.10.10:FF:000007">
    <property type="entry name" value="Retrovirus-related Pol polyprotein from transposon 17.6-like Protein"/>
    <property type="match status" value="1"/>
</dbReference>
<dbReference type="GO" id="GO:0015074">
    <property type="term" value="P:DNA integration"/>
    <property type="evidence" value="ECO:0007669"/>
    <property type="project" value="InterPro"/>
</dbReference>
<dbReference type="PANTHER" id="PTHR37984:SF5">
    <property type="entry name" value="PROTEIN NYNRIN-LIKE"/>
    <property type="match status" value="1"/>
</dbReference>
<dbReference type="SUPFAM" id="SSF56672">
    <property type="entry name" value="DNA/RNA polymerases"/>
    <property type="match status" value="2"/>
</dbReference>
<keyword evidence="2" id="KW-0645">Protease</keyword>
<dbReference type="Pfam" id="PF01161">
    <property type="entry name" value="PBP"/>
    <property type="match status" value="1"/>
</dbReference>
<dbReference type="Pfam" id="PF00665">
    <property type="entry name" value="rve"/>
    <property type="match status" value="1"/>
</dbReference>
<dbReference type="CDD" id="cd00866">
    <property type="entry name" value="PEBP_euk"/>
    <property type="match status" value="1"/>
</dbReference>
<dbReference type="SUPFAM" id="SSF49777">
    <property type="entry name" value="PEBP-like"/>
    <property type="match status" value="1"/>
</dbReference>
<dbReference type="Proteomes" id="UP000030764">
    <property type="component" value="Unassembled WGS sequence"/>
</dbReference>
<gene>
    <name evidence="12" type="ORF">M513_00667</name>
</gene>
<dbReference type="GO" id="GO:0042575">
    <property type="term" value="C:DNA polymerase complex"/>
    <property type="evidence" value="ECO:0007669"/>
    <property type="project" value="UniProtKB-ARBA"/>
</dbReference>
<proteinExistence type="predicted"/>
<keyword evidence="3" id="KW-0808">Transferase</keyword>
<protein>
    <recommendedName>
        <fullName evidence="1">RNA-directed DNA polymerase</fullName>
        <ecNumber evidence="1">2.7.7.49</ecNumber>
    </recommendedName>
</protein>
<evidence type="ECO:0000256" key="9">
    <source>
        <dbReference type="SAM" id="MobiDB-lite"/>
    </source>
</evidence>
<dbReference type="GO" id="GO:0003964">
    <property type="term" value="F:RNA-directed DNA polymerase activity"/>
    <property type="evidence" value="ECO:0007669"/>
    <property type="project" value="UniProtKB-KW"/>
</dbReference>
<dbReference type="InterPro" id="IPR035810">
    <property type="entry name" value="PEBP_euk"/>
</dbReference>
<reference evidence="12 13" key="1">
    <citation type="journal article" date="2014" name="Nat. Genet.">
        <title>Genome and transcriptome of the porcine whipworm Trichuris suis.</title>
        <authorList>
            <person name="Jex A.R."/>
            <person name="Nejsum P."/>
            <person name="Schwarz E.M."/>
            <person name="Hu L."/>
            <person name="Young N.D."/>
            <person name="Hall R.S."/>
            <person name="Korhonen P.K."/>
            <person name="Liao S."/>
            <person name="Thamsborg S."/>
            <person name="Xia J."/>
            <person name="Xu P."/>
            <person name="Wang S."/>
            <person name="Scheerlinck J.P."/>
            <person name="Hofmann A."/>
            <person name="Sternberg P.W."/>
            <person name="Wang J."/>
            <person name="Gasser R.B."/>
        </authorList>
    </citation>
    <scope>NUCLEOTIDE SEQUENCE [LARGE SCALE GENOMIC DNA]</scope>
    <source>
        <strain evidence="12">DCEP-RM93M</strain>
    </source>
</reference>
<dbReference type="GO" id="GO:0006508">
    <property type="term" value="P:proteolysis"/>
    <property type="evidence" value="ECO:0007669"/>
    <property type="project" value="UniProtKB-KW"/>
</dbReference>
<keyword evidence="4" id="KW-0548">Nucleotidyltransferase</keyword>
<evidence type="ECO:0000256" key="1">
    <source>
        <dbReference type="ARBA" id="ARBA00012493"/>
    </source>
</evidence>
<evidence type="ECO:0000256" key="4">
    <source>
        <dbReference type="ARBA" id="ARBA00022695"/>
    </source>
</evidence>
<dbReference type="InterPro" id="IPR001584">
    <property type="entry name" value="Integrase_cat-core"/>
</dbReference>
<dbReference type="SUPFAM" id="SSF50630">
    <property type="entry name" value="Acid proteases"/>
    <property type="match status" value="1"/>
</dbReference>
<dbReference type="InterPro" id="IPR055469">
    <property type="entry name" value="DUF7041"/>
</dbReference>
<dbReference type="InterPro" id="IPR036397">
    <property type="entry name" value="RNaseH_sf"/>
</dbReference>
<dbReference type="Gene3D" id="1.10.340.70">
    <property type="match status" value="1"/>
</dbReference>
<dbReference type="CDD" id="cd01647">
    <property type="entry name" value="RT_LTR"/>
    <property type="match status" value="1"/>
</dbReference>
<dbReference type="EMBL" id="KL363184">
    <property type="protein sequence ID" value="KFD58441.1"/>
    <property type="molecule type" value="Genomic_DNA"/>
</dbReference>
<dbReference type="GO" id="GO:0004519">
    <property type="term" value="F:endonuclease activity"/>
    <property type="evidence" value="ECO:0007669"/>
    <property type="project" value="UniProtKB-KW"/>
</dbReference>
<dbReference type="Gene3D" id="3.30.420.10">
    <property type="entry name" value="Ribonuclease H-like superfamily/Ribonuclease H"/>
    <property type="match status" value="1"/>
</dbReference>
<dbReference type="InterPro" id="IPR008914">
    <property type="entry name" value="PEBP"/>
</dbReference>
<feature type="domain" description="Integrase catalytic" evidence="11">
    <location>
        <begin position="1028"/>
        <end position="1133"/>
    </location>
</feature>
<feature type="domain" description="Reverse transcriptase" evidence="10">
    <location>
        <begin position="480"/>
        <end position="658"/>
    </location>
</feature>
<dbReference type="InterPro" id="IPR036610">
    <property type="entry name" value="PEBP-like_sf"/>
</dbReference>
<dbReference type="SUPFAM" id="SSF53098">
    <property type="entry name" value="Ribonuclease H-like"/>
    <property type="match status" value="1"/>
</dbReference>
<name>A0A085MMJ5_9BILA</name>
<dbReference type="GO" id="GO:0003676">
    <property type="term" value="F:nucleic acid binding"/>
    <property type="evidence" value="ECO:0007669"/>
    <property type="project" value="InterPro"/>
</dbReference>
<dbReference type="Pfam" id="PF17921">
    <property type="entry name" value="Integrase_H2C2"/>
    <property type="match status" value="1"/>
</dbReference>
<dbReference type="InterPro" id="IPR050951">
    <property type="entry name" value="Retrovirus_Pol_polyprotein"/>
</dbReference>
<dbReference type="InterPro" id="IPR000477">
    <property type="entry name" value="RT_dom"/>
</dbReference>
<dbReference type="InterPro" id="IPR041588">
    <property type="entry name" value="Integrase_H2C2"/>
</dbReference>
<dbReference type="CDD" id="cd09274">
    <property type="entry name" value="RNase_HI_RT_Ty3"/>
    <property type="match status" value="1"/>
</dbReference>
<keyword evidence="5" id="KW-0540">Nuclease</keyword>
<organism evidence="12 13">
    <name type="scientific">Trichuris suis</name>
    <name type="common">pig whipworm</name>
    <dbReference type="NCBI Taxonomy" id="68888"/>
    <lineage>
        <taxon>Eukaryota</taxon>
        <taxon>Metazoa</taxon>
        <taxon>Ecdysozoa</taxon>
        <taxon>Nematoda</taxon>
        <taxon>Enoplea</taxon>
        <taxon>Dorylaimia</taxon>
        <taxon>Trichinellida</taxon>
        <taxon>Trichuridae</taxon>
        <taxon>Trichuris</taxon>
    </lineage>
</organism>
<keyword evidence="7" id="KW-0378">Hydrolase</keyword>
<evidence type="ECO:0000259" key="10">
    <source>
        <dbReference type="PROSITE" id="PS50878"/>
    </source>
</evidence>
<keyword evidence="13" id="KW-1185">Reference proteome</keyword>
<evidence type="ECO:0000259" key="11">
    <source>
        <dbReference type="PROSITE" id="PS50994"/>
    </source>
</evidence>
<evidence type="ECO:0000256" key="6">
    <source>
        <dbReference type="ARBA" id="ARBA00022759"/>
    </source>
</evidence>
<dbReference type="PANTHER" id="PTHR37984">
    <property type="entry name" value="PROTEIN CBG26694"/>
    <property type="match status" value="1"/>
</dbReference>
<dbReference type="Pfam" id="PF17917">
    <property type="entry name" value="RT_RNaseH"/>
    <property type="match status" value="1"/>
</dbReference>
<evidence type="ECO:0000256" key="2">
    <source>
        <dbReference type="ARBA" id="ARBA00022670"/>
    </source>
</evidence>
<dbReference type="FunFam" id="3.30.70.270:FF:000020">
    <property type="entry name" value="Transposon Tf2-6 polyprotein-like Protein"/>
    <property type="match status" value="1"/>
</dbReference>
<dbReference type="Pfam" id="PF00078">
    <property type="entry name" value="RVT_1"/>
    <property type="match status" value="1"/>
</dbReference>
<dbReference type="GO" id="GO:0008233">
    <property type="term" value="F:peptidase activity"/>
    <property type="evidence" value="ECO:0007669"/>
    <property type="project" value="UniProtKB-KW"/>
</dbReference>
<evidence type="ECO:0000313" key="13">
    <source>
        <dbReference type="Proteomes" id="UP000030764"/>
    </source>
</evidence>
<feature type="region of interest" description="Disordered" evidence="9">
    <location>
        <begin position="1"/>
        <end position="20"/>
    </location>
</feature>
<evidence type="ECO:0000313" key="12">
    <source>
        <dbReference type="EMBL" id="KFD58441.1"/>
    </source>
</evidence>
<evidence type="ECO:0000256" key="3">
    <source>
        <dbReference type="ARBA" id="ARBA00022679"/>
    </source>
</evidence>
<dbReference type="InterPro" id="IPR043502">
    <property type="entry name" value="DNA/RNA_pol_sf"/>
</dbReference>
<dbReference type="Gene3D" id="3.90.280.10">
    <property type="entry name" value="PEBP-like"/>
    <property type="match status" value="1"/>
</dbReference>
<dbReference type="InterPro" id="IPR021109">
    <property type="entry name" value="Peptidase_aspartic_dom_sf"/>
</dbReference>
<keyword evidence="6" id="KW-0255">Endonuclease</keyword>
<dbReference type="Pfam" id="PF23055">
    <property type="entry name" value="DUF7041"/>
    <property type="match status" value="1"/>
</dbReference>
<evidence type="ECO:0000256" key="7">
    <source>
        <dbReference type="ARBA" id="ARBA00022801"/>
    </source>
</evidence>
<dbReference type="EC" id="2.7.7.49" evidence="1"/>
<dbReference type="InterPro" id="IPR012337">
    <property type="entry name" value="RNaseH-like_sf"/>
</dbReference>
<dbReference type="Gene3D" id="3.10.10.10">
    <property type="entry name" value="HIV Type 1 Reverse Transcriptase, subunit A, domain 1"/>
    <property type="match status" value="1"/>
</dbReference>
<sequence>MDPKLNDAPTSGDPVDESQLEPAGCHVNAARLELPQFDAEDVDTWLLMCENLLLDAGISRQVTMFRKVLARLPPERFRMVKHLAVRHPLPDDCYDQLKNCLSGRLAIAPAERLRRLESLPPELGDWKPSQLYGQLEILYPDEVDSGLIREIFLKRLPLPLSVLCREWLKDHSLAEVAFRADAHCFMRAEVVTSAVAIPPSDDRSLPSSTSDELVAAARRDRFDRPRKPMSNEHSPVWPPGSQLLGQLHLYRGHDGKRTGPPVAAATTGRGSQCPLLFVRDTSGRRFLVDSGSEVSILPVGTPVSRAPLTNVPKLRAANGTLIDIFETDKFVELDLGLGRTYPFKFFVAAAVPEAILGADFLRAHGLVPDLRAARLYDRATFLSAACSTHPGTPADISSRTVHVKVERESPVPSADGEEFQYVRHLPVFRSLLVTPGRFPAVAMPGVEHCICTRGAPVYARPRRLTPAKLAAARKELDELLKCGILVPSHSQWASPIHLVPKDKGARYRMVGCYERLNAVTIPDRYPVPDLQTFADRLHRATIFSKIDLARAYAQIRMSPMDQKKTAIVTPFGLYEYTRMPFGLRNAAQTFQRLMDMVFQGLPRVFVYIDDVLVFSSTAQQHRADLAAVLERLRRYHLTIRPDKCIFGQTRIEFLGFELSGAGLRPLPDKVRDLLQLPPLTSVAECRRFIGMVNYYHPGLRPLPDKVRDLLQLPPPTSVAECRRFIGMVNYYHRFIPRLASALLPLYQLANLSKRQQFYWRPEHDSSFREAKALLAEASTLAFPCSQAPTQVIADASENAVGAVIQQLQRNRWVPIAFHSKKLSDQQLKWSTGDKELFALVSAVRRFRHLLEGQQNLQFCTDHKPLIYAFSSKSERSARVQRQLAFLSEFSTDIRHIGGADNVVSDCLSRPPRAVSSTAYDVGLSDLRELAEEQQQSEDVTELSANRSLRVESRPVHGCPRPLVPRSLRRSLFDRLHNLHHPGTRATKRLICERFVWQGMSADIARWCKTCLRCQSSKIGRHQRTQLLRPPAPSSRFEALHVDIVGPLPPSRGFQFIFTIVDRYTRYPDAIPIKAATAAECARALLCWVSRFGMCCRVTSDRGRQFVSDLWCELCKLLGMQSFTTLAYEPHQNGLGHKGFTHCGPARRPDWVDALPIVLMGMRASFKHDIGRSAAELVFGETLRLPGQFFHADRCEPRTEFARNLRRIISRIRPTDTAWHQPAAGRPVFISSALPTATHVFVRVDAHRQPLQPPYKGPYRVVERGPKSFLLELDGGVDSVSIDRLKPAFMLADDTRSDRQTTPTGSAVTMMLSACRLLFGRSSFVPVARLCATVMSSNVPGKFAEHGVVPDVVAKAPEQLCSAKYSSGASAQLGNVLSPTQVKDPPEIHWEADSSSLHTLIMTDPDAPSRSSPKFREWHHWLVVNIPGNKVAQGETLSEYIGAGPPKGTGLHRYVFLVYKQQGKISDRDHGHLTNRSGSGRGGWSASKFAKKHNLGDPVAGNLFQAQWDDYVPKLYEQLGG</sequence>
<dbReference type="InterPro" id="IPR043128">
    <property type="entry name" value="Rev_trsase/Diguanyl_cyclase"/>
</dbReference>
<keyword evidence="8" id="KW-0695">RNA-directed DNA polymerase</keyword>
<dbReference type="InterPro" id="IPR041373">
    <property type="entry name" value="RT_RNaseH"/>
</dbReference>